<protein>
    <submittedName>
        <fullName evidence="10">TonB-dependent receptor</fullName>
    </submittedName>
</protein>
<evidence type="ECO:0000256" key="7">
    <source>
        <dbReference type="PROSITE-ProRule" id="PRU01360"/>
    </source>
</evidence>
<dbReference type="InterPro" id="IPR012910">
    <property type="entry name" value="Plug_dom"/>
</dbReference>
<dbReference type="InterPro" id="IPR037066">
    <property type="entry name" value="Plug_dom_sf"/>
</dbReference>
<dbReference type="SUPFAM" id="SSF56935">
    <property type="entry name" value="Porins"/>
    <property type="match status" value="1"/>
</dbReference>
<dbReference type="Gene3D" id="2.170.130.10">
    <property type="entry name" value="TonB-dependent receptor, plug domain"/>
    <property type="match status" value="1"/>
</dbReference>
<name>A0A6B9ZMY4_9BACT</name>
<sequence length="1089" mass="119668">MNNKTTLLKRVFLTALPLLISLCLSAQKAFRVTGRVTDTNQQPLEGVTVMEPGTQHMTTTKPDGSFSLQVNSGSSSLAFSFVGFDKQQLPVRNRATIDVILQSVSKAINEVVVVGYGSQRKSDVTGSLTSLSAKTIQERPVANLAQAMQGKAAGINVTTNIKPGEVPSIRIRGTRSGNTSNEPLYVVDGVPIVSVLGVNSFSINDLNPNDISSVEILKDASATAIYGSRGANGVILVTTKKGTRGKMSVSLSSTVSFDSYKSLTDWISGGEYIDRLRNGLINGRRYQPGAPADLKVAPQQWYADPHLDSLNFSASGVTSNYNELLAAAMKGYEWNSDGSVKMRATTAAEQALGWPAMVPVYNSANIPTFNWRDAVTRMGITQNHQVAVSSGTDVSRLYMSLGYNKQTGVQRDQDFERFNLNMNGDINANKWFSMGMSVIASLSKQNYGTTANQGNTGAKDLFGRAIEQYPWALPTDESGNYVRNAGGNLNMWNPLVDIGQGLNERRSSSALGNLYTEIKFTPWLKYRTNFGAQIRNYRSGAWTGPNITAHLGARANTASYAREENFSWVMENLLYFDKNLGKAHALGVTLLQSAQKSRRENTSTSVGGLVIPLSLWYDLASNTQGNPGIGTGFTENTLGSFMGRVNYTLLNKYLLTASGRWDGSSVLSPGNKWAFFPSFALAWKMQEEKFIHNATWINELKPRIGYGVTGNSSVAPYTTTGPLSRNNYVFGSTPAIGALPQSVQNPDLSWEKTAQMNVGVDFSILDNRISGSAEYYVQHTSDLLFTRDIPALSGYVTKIMNIGKSRNRGVEITLNTVNVQTKDFTWSTEINWSRNREEIVELINGKEDIIGSRLFIGQPWQVFYQLQHDGIWGSTPKELEEMEKFKTTGGLDFRPGTVRVVDQNGDYKIDADDYVIRGTPRPKWYGGITNTFRYKGISLSTFIYTRIGQTYFGGYPGTFGRNEKDFWSWTNQSGKWPLQMLGTTGYTNIASAMQYADGSFAVVRNISLTYDIPSTLLSRANIKNAQFNIQVLNPFIFGGDVVKMGINPDDETNWSSESQPNSFNTNPLGGINNNTILPRSVVLGVRVGL</sequence>
<dbReference type="InterPro" id="IPR036942">
    <property type="entry name" value="Beta-barrel_TonB_sf"/>
</dbReference>
<evidence type="ECO:0000256" key="3">
    <source>
        <dbReference type="ARBA" id="ARBA00022452"/>
    </source>
</evidence>
<dbReference type="SUPFAM" id="SSF49464">
    <property type="entry name" value="Carboxypeptidase regulatory domain-like"/>
    <property type="match status" value="1"/>
</dbReference>
<dbReference type="InterPro" id="IPR008969">
    <property type="entry name" value="CarboxyPept-like_regulatory"/>
</dbReference>
<dbReference type="InterPro" id="IPR039426">
    <property type="entry name" value="TonB-dep_rcpt-like"/>
</dbReference>
<feature type="signal peptide" evidence="8">
    <location>
        <begin position="1"/>
        <end position="28"/>
    </location>
</feature>
<keyword evidence="8" id="KW-0732">Signal</keyword>
<keyword evidence="4 7" id="KW-0812">Transmembrane</keyword>
<dbReference type="Proteomes" id="UP000476411">
    <property type="component" value="Chromosome"/>
</dbReference>
<gene>
    <name evidence="10" type="ORF">GWR21_29790</name>
</gene>
<dbReference type="NCBIfam" id="TIGR04056">
    <property type="entry name" value="OMP_RagA_SusC"/>
    <property type="match status" value="1"/>
</dbReference>
<proteinExistence type="inferred from homology"/>
<dbReference type="Pfam" id="PF07715">
    <property type="entry name" value="Plug"/>
    <property type="match status" value="1"/>
</dbReference>
<evidence type="ECO:0000256" key="2">
    <source>
        <dbReference type="ARBA" id="ARBA00022448"/>
    </source>
</evidence>
<accession>A0A6B9ZMY4</accession>
<dbReference type="NCBIfam" id="TIGR04057">
    <property type="entry name" value="SusC_RagA_signa"/>
    <property type="match status" value="1"/>
</dbReference>
<dbReference type="EMBL" id="CP048113">
    <property type="protein sequence ID" value="QHS63622.1"/>
    <property type="molecule type" value="Genomic_DNA"/>
</dbReference>
<evidence type="ECO:0000256" key="8">
    <source>
        <dbReference type="SAM" id="SignalP"/>
    </source>
</evidence>
<keyword evidence="10" id="KW-0675">Receptor</keyword>
<evidence type="ECO:0000259" key="9">
    <source>
        <dbReference type="Pfam" id="PF07715"/>
    </source>
</evidence>
<dbReference type="Pfam" id="PF13715">
    <property type="entry name" value="CarbopepD_reg_2"/>
    <property type="match status" value="1"/>
</dbReference>
<feature type="domain" description="TonB-dependent receptor plug" evidence="9">
    <location>
        <begin position="121"/>
        <end position="234"/>
    </location>
</feature>
<dbReference type="KEGG" id="chih:GWR21_29790"/>
<comment type="subcellular location">
    <subcellularLocation>
        <location evidence="1 7">Cell outer membrane</location>
        <topology evidence="1 7">Multi-pass membrane protein</topology>
    </subcellularLocation>
</comment>
<reference evidence="10 11" key="1">
    <citation type="submission" date="2020-01" db="EMBL/GenBank/DDBJ databases">
        <title>Complete genome sequence of Chitinophaga sp. H33E-04 isolated from quinoa roots.</title>
        <authorList>
            <person name="Weon H.-Y."/>
            <person name="Lee S.A."/>
        </authorList>
    </citation>
    <scope>NUCLEOTIDE SEQUENCE [LARGE SCALE GENOMIC DNA]</scope>
    <source>
        <strain evidence="10 11">H33E-04</strain>
    </source>
</reference>
<evidence type="ECO:0000256" key="6">
    <source>
        <dbReference type="ARBA" id="ARBA00023237"/>
    </source>
</evidence>
<keyword evidence="6 7" id="KW-0998">Cell outer membrane</keyword>
<keyword evidence="2 7" id="KW-0813">Transport</keyword>
<dbReference type="InterPro" id="IPR023997">
    <property type="entry name" value="TonB-dep_OMP_SusC/RagA_CS"/>
</dbReference>
<dbReference type="GO" id="GO:0009279">
    <property type="term" value="C:cell outer membrane"/>
    <property type="evidence" value="ECO:0007669"/>
    <property type="project" value="UniProtKB-SubCell"/>
</dbReference>
<evidence type="ECO:0000313" key="11">
    <source>
        <dbReference type="Proteomes" id="UP000476411"/>
    </source>
</evidence>
<evidence type="ECO:0000313" key="10">
    <source>
        <dbReference type="EMBL" id="QHS63622.1"/>
    </source>
</evidence>
<organism evidence="10 11">
    <name type="scientific">Chitinophaga agri</name>
    <dbReference type="NCBI Taxonomy" id="2703787"/>
    <lineage>
        <taxon>Bacteria</taxon>
        <taxon>Pseudomonadati</taxon>
        <taxon>Bacteroidota</taxon>
        <taxon>Chitinophagia</taxon>
        <taxon>Chitinophagales</taxon>
        <taxon>Chitinophagaceae</taxon>
        <taxon>Chitinophaga</taxon>
    </lineage>
</organism>
<dbReference type="Gene3D" id="2.40.170.20">
    <property type="entry name" value="TonB-dependent receptor, beta-barrel domain"/>
    <property type="match status" value="1"/>
</dbReference>
<dbReference type="AlphaFoldDB" id="A0A6B9ZMY4"/>
<evidence type="ECO:0000256" key="4">
    <source>
        <dbReference type="ARBA" id="ARBA00022692"/>
    </source>
</evidence>
<evidence type="ECO:0000256" key="1">
    <source>
        <dbReference type="ARBA" id="ARBA00004571"/>
    </source>
</evidence>
<keyword evidence="3 7" id="KW-1134">Transmembrane beta strand</keyword>
<dbReference type="InterPro" id="IPR023996">
    <property type="entry name" value="TonB-dep_OMP_SusC/RagA"/>
</dbReference>
<dbReference type="RefSeq" id="WP_162335338.1">
    <property type="nucleotide sequence ID" value="NZ_CP048113.1"/>
</dbReference>
<keyword evidence="11" id="KW-1185">Reference proteome</keyword>
<dbReference type="PROSITE" id="PS52016">
    <property type="entry name" value="TONB_DEPENDENT_REC_3"/>
    <property type="match status" value="1"/>
</dbReference>
<comment type="similarity">
    <text evidence="7">Belongs to the TonB-dependent receptor family.</text>
</comment>
<keyword evidence="5 7" id="KW-0472">Membrane</keyword>
<dbReference type="Gene3D" id="2.60.40.1120">
    <property type="entry name" value="Carboxypeptidase-like, regulatory domain"/>
    <property type="match status" value="1"/>
</dbReference>
<feature type="chain" id="PRO_5025413200" evidence="8">
    <location>
        <begin position="29"/>
        <end position="1089"/>
    </location>
</feature>
<evidence type="ECO:0000256" key="5">
    <source>
        <dbReference type="ARBA" id="ARBA00023136"/>
    </source>
</evidence>